<dbReference type="NCBIfam" id="TIGR00035">
    <property type="entry name" value="asp_race"/>
    <property type="match status" value="1"/>
</dbReference>
<dbReference type="Gene3D" id="3.40.50.1860">
    <property type="match status" value="2"/>
</dbReference>
<dbReference type="InterPro" id="IPR015942">
    <property type="entry name" value="Asp/Glu/hydantoin_racemase"/>
</dbReference>
<proteinExistence type="inferred from homology"/>
<dbReference type="PANTHER" id="PTHR21198:SF7">
    <property type="entry name" value="ASPARTATE-GLUTAMATE RACEMASE FAMILY"/>
    <property type="match status" value="1"/>
</dbReference>
<reference evidence="3 4" key="1">
    <citation type="submission" date="2016-10" db="EMBL/GenBank/DDBJ databases">
        <authorList>
            <person name="de Groot N.N."/>
        </authorList>
    </citation>
    <scope>NUCLEOTIDE SEQUENCE [LARGE SCALE GENOMIC DNA]</scope>
    <source>
        <strain evidence="3 4">DSM 23310</strain>
    </source>
</reference>
<gene>
    <name evidence="3" type="ORF">SAMN05660923_00304</name>
</gene>
<dbReference type="OrthoDB" id="9803739at2"/>
<evidence type="ECO:0000256" key="1">
    <source>
        <dbReference type="ARBA" id="ARBA00007847"/>
    </source>
</evidence>
<dbReference type="InterPro" id="IPR004380">
    <property type="entry name" value="Asp_race"/>
</dbReference>
<dbReference type="GO" id="GO:0047661">
    <property type="term" value="F:amino-acid racemase activity"/>
    <property type="evidence" value="ECO:0007669"/>
    <property type="project" value="InterPro"/>
</dbReference>
<dbReference type="AlphaFoldDB" id="A0A1H2R6S2"/>
<name>A0A1H2R6S2_9FIRM</name>
<dbReference type="PANTHER" id="PTHR21198">
    <property type="entry name" value="GLUTAMATE RACEMASE"/>
    <property type="match status" value="1"/>
</dbReference>
<protein>
    <submittedName>
        <fullName evidence="3">Aspartate racemase</fullName>
    </submittedName>
</protein>
<dbReference type="Proteomes" id="UP000198828">
    <property type="component" value="Unassembled WGS sequence"/>
</dbReference>
<dbReference type="RefSeq" id="WP_093750135.1">
    <property type="nucleotide sequence ID" value="NZ_FNNG01000001.1"/>
</dbReference>
<comment type="similarity">
    <text evidence="1">Belongs to the aspartate/glutamate racemases family.</text>
</comment>
<dbReference type="Pfam" id="PF01177">
    <property type="entry name" value="Asp_Glu_race"/>
    <property type="match status" value="1"/>
</dbReference>
<organism evidence="3 4">
    <name type="scientific">Tepidimicrobium xylanilyticum</name>
    <dbReference type="NCBI Taxonomy" id="1123352"/>
    <lineage>
        <taxon>Bacteria</taxon>
        <taxon>Bacillati</taxon>
        <taxon>Bacillota</taxon>
        <taxon>Tissierellia</taxon>
        <taxon>Tissierellales</taxon>
        <taxon>Tepidimicrobiaceae</taxon>
        <taxon>Tepidimicrobium</taxon>
    </lineage>
</organism>
<keyword evidence="4" id="KW-1185">Reference proteome</keyword>
<dbReference type="SUPFAM" id="SSF53681">
    <property type="entry name" value="Aspartate/glutamate racemase"/>
    <property type="match status" value="2"/>
</dbReference>
<accession>A0A1H2R6S2</accession>
<dbReference type="InterPro" id="IPR001920">
    <property type="entry name" value="Asp/Glu_race"/>
</dbReference>
<evidence type="ECO:0000256" key="2">
    <source>
        <dbReference type="ARBA" id="ARBA00023235"/>
    </source>
</evidence>
<sequence length="229" mass="26609">MILGILGGMGPMATCQFFKYIIELTKAEKDQEHLHIIIDNNTNIPDRTAYILGRGEDPRLEMIRSVVKLESMGVDYIAIPCNTAHFFYEDLIKYTKVQILNMIEETARHVVIDKEENGDCFLLSTEGTYESKIYQSTFKSFGLNIIEPSQKDKKVIMQWIYRIKSSDFDISLEEFETFVNRYIKDENIPIIAGCTELSLLVDRLKPKRKYYDPMVILAKRCVELKEQVK</sequence>
<keyword evidence="2" id="KW-0413">Isomerase</keyword>
<evidence type="ECO:0000313" key="4">
    <source>
        <dbReference type="Proteomes" id="UP000198828"/>
    </source>
</evidence>
<evidence type="ECO:0000313" key="3">
    <source>
        <dbReference type="EMBL" id="SDW15097.1"/>
    </source>
</evidence>
<dbReference type="EMBL" id="FNNG01000001">
    <property type="protein sequence ID" value="SDW15097.1"/>
    <property type="molecule type" value="Genomic_DNA"/>
</dbReference>